<dbReference type="EMBL" id="CAADRP010002040">
    <property type="protein sequence ID" value="VFU59731.1"/>
    <property type="molecule type" value="Genomic_DNA"/>
</dbReference>
<evidence type="ECO:0000313" key="11">
    <source>
        <dbReference type="EMBL" id="VFU59731.1"/>
    </source>
</evidence>
<keyword evidence="4 10" id="KW-0812">Transmembrane</keyword>
<feature type="binding site" evidence="9">
    <location>
        <position position="287"/>
    </location>
    <ligand>
        <name>Mn(2+)</name>
        <dbReference type="ChEBI" id="CHEBI:29035"/>
    </ligand>
</feature>
<gene>
    <name evidence="11" type="ORF">SVIM_LOCUS440369</name>
</gene>
<dbReference type="InterPro" id="IPR005150">
    <property type="entry name" value="Cellulose_synth"/>
</dbReference>
<evidence type="ECO:0000256" key="3">
    <source>
        <dbReference type="ARBA" id="ARBA00022679"/>
    </source>
</evidence>
<dbReference type="GO" id="GO:0016020">
    <property type="term" value="C:membrane"/>
    <property type="evidence" value="ECO:0007669"/>
    <property type="project" value="InterPro"/>
</dbReference>
<proteinExistence type="predicted"/>
<feature type="binding site" evidence="8">
    <location>
        <position position="262"/>
    </location>
    <ligand>
        <name>UDP-alpha-D-glucose</name>
        <dbReference type="ChEBI" id="CHEBI:58885"/>
    </ligand>
</feature>
<name>A0A6N2MZF4_SALVM</name>
<dbReference type="Pfam" id="PF03552">
    <property type="entry name" value="Cellulose_synt"/>
    <property type="match status" value="2"/>
</dbReference>
<dbReference type="GO" id="GO:0030244">
    <property type="term" value="P:cellulose biosynthetic process"/>
    <property type="evidence" value="ECO:0007669"/>
    <property type="project" value="InterPro"/>
</dbReference>
<evidence type="ECO:0000256" key="2">
    <source>
        <dbReference type="ARBA" id="ARBA00022676"/>
    </source>
</evidence>
<sequence length="510" mass="58604">MMRARFLISSRTVKQSTADRESEIKQFLKSWQTIRPSDRSDFSRILYRQVSFMGFLRQGTIVDRIDCIIQNVVASTMEERVRRSWHDCWAEPVVFDEKQAKTLKMASADRLLIAIRVVPLGLFLAWRIRHPNREALWLWGMSITCEIWFAQSWILDQLPKLCPVHRVTDLSVLKQRFESPNLRNPKGRSHLKRRPCWNNPKNEMLNKVSFYIFAMLAPPDAEPVFGVEANGESLLDTTEIDIRLPMLVSVSREKRPGFDHNKKAGAMNALVRTSAIMSNGPSILNLDCDHYISNSLALREGMCFMLDRGGDRICHVQFPQQRMEMHFEEQRRVIYQTGSTESFDGQQAQWKSSFHGAMHYICFSPDEILTKVYCVLPAISLFWPVHSPITQCDLSSPLVGDYHHHLMLAILEESHLMTGGEMSRITEGNWGNKCPSCGVGFARAMYSPFPQWSRLLGGVFFSFWVLSHLYPFAKGSMGRRGRVPTMFTFLGEHEVSVPLMKFSTSSVFSF</sequence>
<accession>A0A6N2MZF4</accession>
<keyword evidence="2" id="KW-0328">Glycosyltransferase</keyword>
<feature type="transmembrane region" description="Helical" evidence="10">
    <location>
        <begin position="452"/>
        <end position="472"/>
    </location>
</feature>
<dbReference type="GO" id="GO:0016760">
    <property type="term" value="F:cellulose synthase (UDP-forming) activity"/>
    <property type="evidence" value="ECO:0007669"/>
    <property type="project" value="InterPro"/>
</dbReference>
<dbReference type="GO" id="GO:0012505">
    <property type="term" value="C:endomembrane system"/>
    <property type="evidence" value="ECO:0007669"/>
    <property type="project" value="UniProtKB-SubCell"/>
</dbReference>
<dbReference type="AlphaFoldDB" id="A0A6N2MZF4"/>
<dbReference type="GO" id="GO:0071555">
    <property type="term" value="P:cell wall organization"/>
    <property type="evidence" value="ECO:0007669"/>
    <property type="project" value="UniProtKB-KW"/>
</dbReference>
<organism evidence="11">
    <name type="scientific">Salix viminalis</name>
    <name type="common">Common osier</name>
    <name type="synonym">Basket willow</name>
    <dbReference type="NCBI Taxonomy" id="40686"/>
    <lineage>
        <taxon>Eukaryota</taxon>
        <taxon>Viridiplantae</taxon>
        <taxon>Streptophyta</taxon>
        <taxon>Embryophyta</taxon>
        <taxon>Tracheophyta</taxon>
        <taxon>Spermatophyta</taxon>
        <taxon>Magnoliopsida</taxon>
        <taxon>eudicotyledons</taxon>
        <taxon>Gunneridae</taxon>
        <taxon>Pentapetalae</taxon>
        <taxon>rosids</taxon>
        <taxon>fabids</taxon>
        <taxon>Malpighiales</taxon>
        <taxon>Salicaceae</taxon>
        <taxon>Saliceae</taxon>
        <taxon>Salix</taxon>
    </lineage>
</organism>
<reference evidence="11" key="1">
    <citation type="submission" date="2019-03" db="EMBL/GenBank/DDBJ databases">
        <authorList>
            <person name="Mank J."/>
            <person name="Almeida P."/>
        </authorList>
    </citation>
    <scope>NUCLEOTIDE SEQUENCE</scope>
    <source>
        <strain evidence="11">78183</strain>
    </source>
</reference>
<keyword evidence="6 10" id="KW-0472">Membrane</keyword>
<comment type="subcellular location">
    <subcellularLocation>
        <location evidence="1">Endomembrane system</location>
    </subcellularLocation>
</comment>
<keyword evidence="7" id="KW-0961">Cell wall biogenesis/degradation</keyword>
<evidence type="ECO:0000256" key="6">
    <source>
        <dbReference type="ARBA" id="ARBA00023136"/>
    </source>
</evidence>
<protein>
    <recommendedName>
        <fullName evidence="12">Glycosyltransferase 2-like domain-containing protein</fullName>
    </recommendedName>
</protein>
<feature type="binding site" evidence="9">
    <location>
        <position position="263"/>
    </location>
    <ligand>
        <name>Mn(2+)</name>
        <dbReference type="ChEBI" id="CHEBI:29035"/>
    </ligand>
</feature>
<evidence type="ECO:0000256" key="9">
    <source>
        <dbReference type="PIRSR" id="PIRSR605150-3"/>
    </source>
</evidence>
<evidence type="ECO:0000256" key="5">
    <source>
        <dbReference type="ARBA" id="ARBA00022989"/>
    </source>
</evidence>
<evidence type="ECO:0000256" key="10">
    <source>
        <dbReference type="SAM" id="Phobius"/>
    </source>
</evidence>
<dbReference type="PANTHER" id="PTHR13301">
    <property type="entry name" value="X-BOX TRANSCRIPTION FACTOR-RELATED"/>
    <property type="match status" value="1"/>
</dbReference>
<evidence type="ECO:0000256" key="4">
    <source>
        <dbReference type="ARBA" id="ARBA00022692"/>
    </source>
</evidence>
<evidence type="ECO:0000256" key="7">
    <source>
        <dbReference type="ARBA" id="ARBA00023316"/>
    </source>
</evidence>
<keyword evidence="5 10" id="KW-1133">Transmembrane helix</keyword>
<evidence type="ECO:0008006" key="12">
    <source>
        <dbReference type="Google" id="ProtNLM"/>
    </source>
</evidence>
<keyword evidence="3" id="KW-0808">Transferase</keyword>
<evidence type="ECO:0000256" key="1">
    <source>
        <dbReference type="ARBA" id="ARBA00004308"/>
    </source>
</evidence>
<evidence type="ECO:0000256" key="8">
    <source>
        <dbReference type="PIRSR" id="PIRSR605150-2"/>
    </source>
</evidence>